<comment type="caution">
    <text evidence="2">The sequence shown here is derived from an EMBL/GenBank/DDBJ whole genome shotgun (WGS) entry which is preliminary data.</text>
</comment>
<dbReference type="Proteomes" id="UP000828390">
    <property type="component" value="Unassembled WGS sequence"/>
</dbReference>
<accession>A0A9D4L9Q6</accession>
<feature type="region of interest" description="Disordered" evidence="1">
    <location>
        <begin position="1"/>
        <end position="22"/>
    </location>
</feature>
<evidence type="ECO:0000313" key="2">
    <source>
        <dbReference type="EMBL" id="KAH3854181.1"/>
    </source>
</evidence>
<dbReference type="AlphaFoldDB" id="A0A9D4L9Q6"/>
<feature type="compositionally biased region" description="Basic residues" evidence="1">
    <location>
        <begin position="7"/>
        <end position="20"/>
    </location>
</feature>
<sequence>MSTKKGSSAKKKPPKYKKIKAKDPAEYEALHASQAKVTVHVLAGTDHVAPGGAEAANDGQLF</sequence>
<name>A0A9D4L9Q6_DREPO</name>
<keyword evidence="3" id="KW-1185">Reference proteome</keyword>
<evidence type="ECO:0000313" key="3">
    <source>
        <dbReference type="Proteomes" id="UP000828390"/>
    </source>
</evidence>
<organism evidence="2 3">
    <name type="scientific">Dreissena polymorpha</name>
    <name type="common">Zebra mussel</name>
    <name type="synonym">Mytilus polymorpha</name>
    <dbReference type="NCBI Taxonomy" id="45954"/>
    <lineage>
        <taxon>Eukaryota</taxon>
        <taxon>Metazoa</taxon>
        <taxon>Spiralia</taxon>
        <taxon>Lophotrochozoa</taxon>
        <taxon>Mollusca</taxon>
        <taxon>Bivalvia</taxon>
        <taxon>Autobranchia</taxon>
        <taxon>Heteroconchia</taxon>
        <taxon>Euheterodonta</taxon>
        <taxon>Imparidentia</taxon>
        <taxon>Neoheterodontei</taxon>
        <taxon>Myida</taxon>
        <taxon>Dreissenoidea</taxon>
        <taxon>Dreissenidae</taxon>
        <taxon>Dreissena</taxon>
    </lineage>
</organism>
<protein>
    <submittedName>
        <fullName evidence="2">Uncharacterized protein</fullName>
    </submittedName>
</protein>
<proteinExistence type="predicted"/>
<reference evidence="2" key="1">
    <citation type="journal article" date="2019" name="bioRxiv">
        <title>The Genome of the Zebra Mussel, Dreissena polymorpha: A Resource for Invasive Species Research.</title>
        <authorList>
            <person name="McCartney M.A."/>
            <person name="Auch B."/>
            <person name="Kono T."/>
            <person name="Mallez S."/>
            <person name="Zhang Y."/>
            <person name="Obille A."/>
            <person name="Becker A."/>
            <person name="Abrahante J.E."/>
            <person name="Garbe J."/>
            <person name="Badalamenti J.P."/>
            <person name="Herman A."/>
            <person name="Mangelson H."/>
            <person name="Liachko I."/>
            <person name="Sullivan S."/>
            <person name="Sone E.D."/>
            <person name="Koren S."/>
            <person name="Silverstein K.A.T."/>
            <person name="Beckman K.B."/>
            <person name="Gohl D.M."/>
        </authorList>
    </citation>
    <scope>NUCLEOTIDE SEQUENCE</scope>
    <source>
        <strain evidence="2">Duluth1</strain>
        <tissue evidence="2">Whole animal</tissue>
    </source>
</reference>
<reference evidence="2" key="2">
    <citation type="submission" date="2020-11" db="EMBL/GenBank/DDBJ databases">
        <authorList>
            <person name="McCartney M.A."/>
            <person name="Auch B."/>
            <person name="Kono T."/>
            <person name="Mallez S."/>
            <person name="Becker A."/>
            <person name="Gohl D.M."/>
            <person name="Silverstein K.A.T."/>
            <person name="Koren S."/>
            <person name="Bechman K.B."/>
            <person name="Herman A."/>
            <person name="Abrahante J.E."/>
            <person name="Garbe J."/>
        </authorList>
    </citation>
    <scope>NUCLEOTIDE SEQUENCE</scope>
    <source>
        <strain evidence="2">Duluth1</strain>
        <tissue evidence="2">Whole animal</tissue>
    </source>
</reference>
<gene>
    <name evidence="2" type="ORF">DPMN_096719</name>
</gene>
<dbReference type="EMBL" id="JAIWYP010000003">
    <property type="protein sequence ID" value="KAH3854181.1"/>
    <property type="molecule type" value="Genomic_DNA"/>
</dbReference>
<evidence type="ECO:0000256" key="1">
    <source>
        <dbReference type="SAM" id="MobiDB-lite"/>
    </source>
</evidence>